<organism evidence="1 2">
    <name type="scientific">Paracoccus caeni</name>
    <dbReference type="NCBI Taxonomy" id="657651"/>
    <lineage>
        <taxon>Bacteria</taxon>
        <taxon>Pseudomonadati</taxon>
        <taxon>Pseudomonadota</taxon>
        <taxon>Alphaproteobacteria</taxon>
        <taxon>Rhodobacterales</taxon>
        <taxon>Paracoccaceae</taxon>
        <taxon>Paracoccus</taxon>
    </lineage>
</organism>
<dbReference type="EMBL" id="JAEPRQ010000001">
    <property type="protein sequence ID" value="MBK4214815.1"/>
    <property type="molecule type" value="Genomic_DNA"/>
</dbReference>
<sequence length="555" mass="63505">MNKEKLSDLIDSLEGFDDKYREQVWQRVMEWAKTATDEERSWLREQIRVGISRSARRLIRKGASEADTNETVSEARDIYDELEPEDIVWKHAWLFKNGWVEHSWEDIQEEGHDFRARDQRVAEQREAAVRAVTEDEGTSGAVRLALSGNAPHVVGNNLAKILISEAEQLAFIRLIIGKLEFVTSVKLQFLLDGFFFTLGAGKSVSLINKLRAELNDDQLVRMLCLCRFGRDAWDAVEASSEEVAERYWREVTASWSRQPEEELRYAVTKLIEARRGLTALQLVHLDLKSIESEQLYEILKALPKSNEAEKAASSMDKHSIEEVFKVLNTRGTIGQSKMANLEFLYLEVFRHDRGSIPNLEAEVNDNPSLFCEAISIAYRSKNEPRDKELTAEQKQAAKNASTFIDALSSVPGVDSSGIIQADKLKEWITEARRICDETGHRTVLDYQIGEILAHAPAAEDGTWPCEPVREAINDLYSSDLERGFTIGRYYARGVVWRGEGGGQERELAEQYESWASSCEFDYPRMAAVLREMVKKYLTEAEWQDSEAMIRRRMRY</sequence>
<proteinExistence type="predicted"/>
<reference evidence="1" key="1">
    <citation type="submission" date="2021-01" db="EMBL/GenBank/DDBJ databases">
        <title>Paracoccus amoyensis sp. nov., isolated from the surface seawater along the coast of Xiamen Island, China.</title>
        <authorList>
            <person name="Lyu L."/>
        </authorList>
    </citation>
    <scope>NUCLEOTIDE SEQUENCE</scope>
    <source>
        <strain evidence="1">MJ17</strain>
    </source>
</reference>
<keyword evidence="2" id="KW-1185">Reference proteome</keyword>
<dbReference type="Proteomes" id="UP000640485">
    <property type="component" value="Unassembled WGS sequence"/>
</dbReference>
<comment type="caution">
    <text evidence="1">The sequence shown here is derived from an EMBL/GenBank/DDBJ whole genome shotgun (WGS) entry which is preliminary data.</text>
</comment>
<evidence type="ECO:0000313" key="2">
    <source>
        <dbReference type="Proteomes" id="UP000640485"/>
    </source>
</evidence>
<accession>A0A934VYJ2</accession>
<dbReference type="RefSeq" id="WP_200683564.1">
    <property type="nucleotide sequence ID" value="NZ_JAEPRQ010000001.1"/>
</dbReference>
<protein>
    <submittedName>
        <fullName evidence="1">Uncharacterized protein</fullName>
    </submittedName>
</protein>
<dbReference type="AlphaFoldDB" id="A0A934VYJ2"/>
<gene>
    <name evidence="1" type="ORF">JJJ17_02625</name>
</gene>
<evidence type="ECO:0000313" key="1">
    <source>
        <dbReference type="EMBL" id="MBK4214815.1"/>
    </source>
</evidence>
<name>A0A934VYJ2_9RHOB</name>